<proteinExistence type="predicted"/>
<feature type="compositionally biased region" description="Low complexity" evidence="1">
    <location>
        <begin position="59"/>
        <end position="73"/>
    </location>
</feature>
<evidence type="ECO:0000256" key="1">
    <source>
        <dbReference type="SAM" id="MobiDB-lite"/>
    </source>
</evidence>
<dbReference type="AlphaFoldDB" id="A0A420EX67"/>
<protein>
    <submittedName>
        <fullName evidence="2">Uncharacterized protein</fullName>
    </submittedName>
</protein>
<gene>
    <name evidence="2" type="ORF">D7I43_21390</name>
</gene>
<name>A0A420EX67_9ACTN</name>
<dbReference type="Proteomes" id="UP000285744">
    <property type="component" value="Unassembled WGS sequence"/>
</dbReference>
<evidence type="ECO:0000313" key="2">
    <source>
        <dbReference type="EMBL" id="RKF25318.1"/>
    </source>
</evidence>
<organism evidence="2 3">
    <name type="scientific">Micromonospora globbae</name>
    <dbReference type="NCBI Taxonomy" id="1894969"/>
    <lineage>
        <taxon>Bacteria</taxon>
        <taxon>Bacillati</taxon>
        <taxon>Actinomycetota</taxon>
        <taxon>Actinomycetes</taxon>
        <taxon>Micromonosporales</taxon>
        <taxon>Micromonosporaceae</taxon>
        <taxon>Micromonospora</taxon>
    </lineage>
</organism>
<evidence type="ECO:0000313" key="3">
    <source>
        <dbReference type="Proteomes" id="UP000285744"/>
    </source>
</evidence>
<reference evidence="2 3" key="1">
    <citation type="journal article" date="2018" name="Int. J. Syst. Evol. Microbiol.">
        <title>Micromonospora globbae sp. nov., an endophytic actinomycete isolated from roots of Globba winitii C. H. Wright.</title>
        <authorList>
            <person name="Kuncharoen N."/>
            <person name="Pittayakhajonwut P."/>
            <person name="Tanasupawat S."/>
        </authorList>
    </citation>
    <scope>NUCLEOTIDE SEQUENCE [LARGE SCALE GENOMIC DNA]</scope>
    <source>
        <strain evidence="2 3">WPS1-2</strain>
    </source>
</reference>
<dbReference type="EMBL" id="RAQQ01000016">
    <property type="protein sequence ID" value="RKF25318.1"/>
    <property type="molecule type" value="Genomic_DNA"/>
</dbReference>
<feature type="compositionally biased region" description="Pro residues" evidence="1">
    <location>
        <begin position="20"/>
        <end position="40"/>
    </location>
</feature>
<comment type="caution">
    <text evidence="2">The sequence shown here is derived from an EMBL/GenBank/DDBJ whole genome shotgun (WGS) entry which is preliminary data.</text>
</comment>
<accession>A0A420EX67</accession>
<sequence length="73" mass="7830">MSSHRLPRRSGGFPDASSPGPRPTPAPPPAPTPVPTPAPPPRRERRPGGQSFDITSAATSSMWSRSLRSSTWR</sequence>
<feature type="region of interest" description="Disordered" evidence="1">
    <location>
        <begin position="1"/>
        <end position="73"/>
    </location>
</feature>